<evidence type="ECO:0000256" key="1">
    <source>
        <dbReference type="ARBA" id="ARBA00008798"/>
    </source>
</evidence>
<dbReference type="InterPro" id="IPR038709">
    <property type="entry name" value="RpoN_core-bd_sf"/>
</dbReference>
<keyword evidence="12" id="KW-1185">Reference proteome</keyword>
<evidence type="ECO:0000256" key="4">
    <source>
        <dbReference type="ARBA" id="ARBA00022695"/>
    </source>
</evidence>
<dbReference type="AlphaFoldDB" id="A0A848B6R5"/>
<dbReference type="GO" id="GO:0006352">
    <property type="term" value="P:DNA-templated transcription initiation"/>
    <property type="evidence" value="ECO:0007669"/>
    <property type="project" value="InterPro"/>
</dbReference>
<keyword evidence="6" id="KW-0731">Sigma factor</keyword>
<dbReference type="Pfam" id="PF04963">
    <property type="entry name" value="Sigma54_CBD"/>
    <property type="match status" value="1"/>
</dbReference>
<dbReference type="Pfam" id="PF00309">
    <property type="entry name" value="Sigma54_AID"/>
    <property type="match status" value="1"/>
</dbReference>
<evidence type="ECO:0000256" key="2">
    <source>
        <dbReference type="ARBA" id="ARBA00022478"/>
    </source>
</evidence>
<gene>
    <name evidence="11" type="primary">rpoN</name>
    <name evidence="11" type="ORF">HF878_05235</name>
</gene>
<proteinExistence type="inferred from homology"/>
<reference evidence="11 12" key="1">
    <citation type="submission" date="2020-04" db="EMBL/GenBank/DDBJ databases">
        <authorList>
            <person name="Hitch T.C.A."/>
            <person name="Wylensek D."/>
            <person name="Clavel T."/>
        </authorList>
    </citation>
    <scope>NUCLEOTIDE SEQUENCE [LARGE SCALE GENOMIC DNA]</scope>
    <source>
        <strain evidence="11 12">PG-130-P53-12</strain>
    </source>
</reference>
<dbReference type="Pfam" id="PF04552">
    <property type="entry name" value="Sigma54_DBD"/>
    <property type="match status" value="1"/>
</dbReference>
<feature type="domain" description="RNA polymerase sigma factor 54 DNA-binding" evidence="9">
    <location>
        <begin position="300"/>
        <end position="458"/>
    </location>
</feature>
<organism evidence="11 12">
    <name type="scientific">Selenomonas bovis</name>
    <dbReference type="NCBI Taxonomy" id="416586"/>
    <lineage>
        <taxon>Bacteria</taxon>
        <taxon>Bacillati</taxon>
        <taxon>Bacillota</taxon>
        <taxon>Negativicutes</taxon>
        <taxon>Selenomonadales</taxon>
        <taxon>Selenomonadaceae</taxon>
        <taxon>Selenomonas</taxon>
    </lineage>
</organism>
<dbReference type="GO" id="GO:0001216">
    <property type="term" value="F:DNA-binding transcription activator activity"/>
    <property type="evidence" value="ECO:0007669"/>
    <property type="project" value="InterPro"/>
</dbReference>
<name>A0A848B6R5_9FIRM</name>
<evidence type="ECO:0000313" key="11">
    <source>
        <dbReference type="EMBL" id="NMD98888.1"/>
    </source>
</evidence>
<evidence type="ECO:0000259" key="9">
    <source>
        <dbReference type="Pfam" id="PF04552"/>
    </source>
</evidence>
<dbReference type="EMBL" id="JABAFA010000013">
    <property type="protein sequence ID" value="NMD98888.1"/>
    <property type="molecule type" value="Genomic_DNA"/>
</dbReference>
<keyword evidence="8" id="KW-0804">Transcription</keyword>
<dbReference type="PROSITE" id="PS00717">
    <property type="entry name" value="SIGMA54_1"/>
    <property type="match status" value="1"/>
</dbReference>
<dbReference type="Gene3D" id="1.10.10.1330">
    <property type="entry name" value="RNA polymerase sigma-54 factor, core-binding domain"/>
    <property type="match status" value="1"/>
</dbReference>
<dbReference type="PANTHER" id="PTHR32248">
    <property type="entry name" value="RNA POLYMERASE SIGMA-54 FACTOR"/>
    <property type="match status" value="1"/>
</dbReference>
<evidence type="ECO:0000256" key="6">
    <source>
        <dbReference type="ARBA" id="ARBA00023082"/>
    </source>
</evidence>
<comment type="caution">
    <text evidence="11">The sequence shown here is derived from an EMBL/GenBank/DDBJ whole genome shotgun (WGS) entry which is preliminary data.</text>
</comment>
<evidence type="ECO:0000256" key="3">
    <source>
        <dbReference type="ARBA" id="ARBA00022679"/>
    </source>
</evidence>
<evidence type="ECO:0000313" key="12">
    <source>
        <dbReference type="Proteomes" id="UP000543804"/>
    </source>
</evidence>
<dbReference type="InterPro" id="IPR000394">
    <property type="entry name" value="RNA_pol_sigma_54"/>
</dbReference>
<feature type="domain" description="RNA polymerase sigma factor 54 core-binding" evidence="10">
    <location>
        <begin position="105"/>
        <end position="288"/>
    </location>
</feature>
<dbReference type="GO" id="GO:0003677">
    <property type="term" value="F:DNA binding"/>
    <property type="evidence" value="ECO:0007669"/>
    <property type="project" value="UniProtKB-KW"/>
</dbReference>
<keyword evidence="3" id="KW-0808">Transferase</keyword>
<dbReference type="PROSITE" id="PS50044">
    <property type="entry name" value="SIGMA54_3"/>
    <property type="match status" value="1"/>
</dbReference>
<evidence type="ECO:0000256" key="8">
    <source>
        <dbReference type="ARBA" id="ARBA00023163"/>
    </source>
</evidence>
<keyword evidence="7" id="KW-0238">DNA-binding</keyword>
<dbReference type="GO" id="GO:0000428">
    <property type="term" value="C:DNA-directed RNA polymerase complex"/>
    <property type="evidence" value="ECO:0007669"/>
    <property type="project" value="UniProtKB-KW"/>
</dbReference>
<evidence type="ECO:0000256" key="7">
    <source>
        <dbReference type="ARBA" id="ARBA00023125"/>
    </source>
</evidence>
<dbReference type="GO" id="GO:0016779">
    <property type="term" value="F:nucleotidyltransferase activity"/>
    <property type="evidence" value="ECO:0007669"/>
    <property type="project" value="UniProtKB-KW"/>
</dbReference>
<evidence type="ECO:0000256" key="5">
    <source>
        <dbReference type="ARBA" id="ARBA00023015"/>
    </source>
</evidence>
<dbReference type="PIRSF" id="PIRSF000774">
    <property type="entry name" value="RpoN"/>
    <property type="match status" value="1"/>
</dbReference>
<dbReference type="PANTHER" id="PTHR32248:SF4">
    <property type="entry name" value="RNA POLYMERASE SIGMA-54 FACTOR"/>
    <property type="match status" value="1"/>
</dbReference>
<dbReference type="InterPro" id="IPR007634">
    <property type="entry name" value="RNA_pol_sigma_54_DNA-bd"/>
</dbReference>
<dbReference type="NCBIfam" id="TIGR02395">
    <property type="entry name" value="rpoN_sigma"/>
    <property type="match status" value="1"/>
</dbReference>
<keyword evidence="5" id="KW-0805">Transcription regulation</keyword>
<dbReference type="InterPro" id="IPR007046">
    <property type="entry name" value="RNA_pol_sigma_54_core-bd"/>
</dbReference>
<comment type="similarity">
    <text evidence="1">Belongs to the sigma-54 factor family.</text>
</comment>
<accession>A0A848B6R5</accession>
<dbReference type="PRINTS" id="PR00045">
    <property type="entry name" value="SIGMA54FCT"/>
</dbReference>
<protein>
    <submittedName>
        <fullName evidence="11">RNA polymerase factor sigma-54</fullName>
    </submittedName>
</protein>
<dbReference type="Gene3D" id="1.10.10.60">
    <property type="entry name" value="Homeodomain-like"/>
    <property type="match status" value="1"/>
</dbReference>
<dbReference type="GO" id="GO:0016987">
    <property type="term" value="F:sigma factor activity"/>
    <property type="evidence" value="ECO:0007669"/>
    <property type="project" value="UniProtKB-KW"/>
</dbReference>
<sequence length="459" mass="49739">MEQSQALQENLSQHLAMTMKMQQAIKILQLSAQDLRGVIEKEYLENPALEIDYDRAVSFAETGKSEQAYRAEDISALAAYLGGSGRGDEAGTAEAEKNPVLARPASRTLEAELMEQAAFAYPAGRERERAVAVFLIGSLDGSGYLRVPLAEAARATQVSGAEAEAVLEVLQTFEPAGVGARDLAECLRLQAVRRGIYEGLVAHLIDRHLDAIAAGAVKEIAAAEGVRPADVQLAVDIIRTLNPKPGAAYGTETPGYITPDVIVRRQGSGYRVELNDEGVPQLRISKLYQHAEGLDSETQAYISGRFRAALWLIKSIESRRTTIRRVVEEIVRRQRACIEQGPAALVPMTMQEVADAIGVHESTVSRAAAGKYVELPRGIVPIKSFFTANLAAGGAAAYSAVQVKRELAALIEGENPAKPLSDAKLAKLLEERGCAVSRRTVVKYREQLGYASSVKRKRY</sequence>
<keyword evidence="2" id="KW-0240">DNA-directed RNA polymerase</keyword>
<dbReference type="Proteomes" id="UP000543804">
    <property type="component" value="Unassembled WGS sequence"/>
</dbReference>
<evidence type="ECO:0000259" key="10">
    <source>
        <dbReference type="Pfam" id="PF04963"/>
    </source>
</evidence>
<dbReference type="RefSeq" id="WP_170077421.1">
    <property type="nucleotide sequence ID" value="NZ_JABAFA010000013.1"/>
</dbReference>
<keyword evidence="4" id="KW-0548">Nucleotidyltransferase</keyword>